<dbReference type="AlphaFoldDB" id="A0A6J7QB11"/>
<dbReference type="GO" id="GO:0016878">
    <property type="term" value="F:acid-thiol ligase activity"/>
    <property type="evidence" value="ECO:0007669"/>
    <property type="project" value="UniProtKB-ARBA"/>
</dbReference>
<dbReference type="Pfam" id="PF00501">
    <property type="entry name" value="AMP-binding"/>
    <property type="match status" value="1"/>
</dbReference>
<dbReference type="InterPro" id="IPR025110">
    <property type="entry name" value="AMP-bd_C"/>
</dbReference>
<dbReference type="InterPro" id="IPR042099">
    <property type="entry name" value="ANL_N_sf"/>
</dbReference>
<evidence type="ECO:0000259" key="2">
    <source>
        <dbReference type="Pfam" id="PF13193"/>
    </source>
</evidence>
<feature type="domain" description="AMP-binding enzyme C-terminal" evidence="2">
    <location>
        <begin position="421"/>
        <end position="494"/>
    </location>
</feature>
<feature type="domain" description="AMP-dependent synthetase/ligase" evidence="1">
    <location>
        <begin position="12"/>
        <end position="371"/>
    </location>
</feature>
<dbReference type="Pfam" id="PF13193">
    <property type="entry name" value="AMP-binding_C"/>
    <property type="match status" value="1"/>
</dbReference>
<organism evidence="3">
    <name type="scientific">freshwater metagenome</name>
    <dbReference type="NCBI Taxonomy" id="449393"/>
    <lineage>
        <taxon>unclassified sequences</taxon>
        <taxon>metagenomes</taxon>
        <taxon>ecological metagenomes</taxon>
    </lineage>
</organism>
<dbReference type="InterPro" id="IPR020845">
    <property type="entry name" value="AMP-binding_CS"/>
</dbReference>
<dbReference type="PANTHER" id="PTHR43767:SF1">
    <property type="entry name" value="NONRIBOSOMAL PEPTIDE SYNTHASE PES1 (EUROFUNG)-RELATED"/>
    <property type="match status" value="1"/>
</dbReference>
<dbReference type="SUPFAM" id="SSF56801">
    <property type="entry name" value="Acetyl-CoA synthetase-like"/>
    <property type="match status" value="1"/>
</dbReference>
<reference evidence="3" key="1">
    <citation type="submission" date="2020-05" db="EMBL/GenBank/DDBJ databases">
        <authorList>
            <person name="Chiriac C."/>
            <person name="Salcher M."/>
            <person name="Ghai R."/>
            <person name="Kavagutti S V."/>
        </authorList>
    </citation>
    <scope>NUCLEOTIDE SEQUENCE</scope>
</reference>
<dbReference type="PANTHER" id="PTHR43767">
    <property type="entry name" value="LONG-CHAIN-FATTY-ACID--COA LIGASE"/>
    <property type="match status" value="1"/>
</dbReference>
<dbReference type="InterPro" id="IPR050237">
    <property type="entry name" value="ATP-dep_AMP-bd_enzyme"/>
</dbReference>
<dbReference type="EMBL" id="CAFBOZ010000179">
    <property type="protein sequence ID" value="CAB5011542.1"/>
    <property type="molecule type" value="Genomic_DNA"/>
</dbReference>
<dbReference type="PROSITE" id="PS00455">
    <property type="entry name" value="AMP_BINDING"/>
    <property type="match status" value="1"/>
</dbReference>
<evidence type="ECO:0000259" key="1">
    <source>
        <dbReference type="Pfam" id="PF00501"/>
    </source>
</evidence>
<proteinExistence type="predicted"/>
<sequence>MNVASLLESARLRYGDRLAVSDASRSLTYSEYSGRAEAVATALRSSGLGSSHRVAVLLHNSVEYAEVIFGIALAGLTAVHISYRLTPAEMAYLLENSNVGMIIYDKELEGVVAEIRERFGYEPAVSDVVVGGEPQLKHSAAFEGWILAQGLGVLSQAPTEIGTFYIGYTSGTTGRPKGAVITHESRVLTATMACLEYGFSDGETTLMFTPMHHGGPLVFVLTPLVVGGHLRVMRHFDEEEVAWNAQQYPSSNAFAVPTILTRMTDSPADVLGQCRDRLRVIVSNAAPLATSTKETLLSEMPAVQLHEFYGSTEAGIVTNLRPSDQSRKVRCAGQPFLLNHVEILGDDGIEVPAGEVGRLFSRSPYLFGGYLNLPEATASAYHRGLVGVGDLATKDDEGFVYIVDRESDMILSGGVNIYPREIEDALLLHPEIVEVAVVGRPSREWGEEVVAYVVTNSSRPVEQLVAEAIGDVASYKRPRHTFEVESLPRNSTGKLLKRELRDQAAVTGTPPEVST</sequence>
<protein>
    <submittedName>
        <fullName evidence="3">Unannotated protein</fullName>
    </submittedName>
</protein>
<dbReference type="InterPro" id="IPR045851">
    <property type="entry name" value="AMP-bd_C_sf"/>
</dbReference>
<accession>A0A6J7QB11</accession>
<evidence type="ECO:0000313" key="3">
    <source>
        <dbReference type="EMBL" id="CAB5011542.1"/>
    </source>
</evidence>
<dbReference type="Gene3D" id="3.40.50.12780">
    <property type="entry name" value="N-terminal domain of ligase-like"/>
    <property type="match status" value="1"/>
</dbReference>
<dbReference type="InterPro" id="IPR000873">
    <property type="entry name" value="AMP-dep_synth/lig_dom"/>
</dbReference>
<gene>
    <name evidence="3" type="ORF">UFOPK3992_01254</name>
</gene>
<name>A0A6J7QB11_9ZZZZ</name>
<dbReference type="Gene3D" id="3.30.300.30">
    <property type="match status" value="1"/>
</dbReference>